<feature type="region of interest" description="Disordered" evidence="1">
    <location>
        <begin position="453"/>
        <end position="489"/>
    </location>
</feature>
<organism evidence="3 4">
    <name type="scientific">Kwoniella heveanensis BCC8398</name>
    <dbReference type="NCBI Taxonomy" id="1296120"/>
    <lineage>
        <taxon>Eukaryota</taxon>
        <taxon>Fungi</taxon>
        <taxon>Dikarya</taxon>
        <taxon>Basidiomycota</taxon>
        <taxon>Agaricomycotina</taxon>
        <taxon>Tremellomycetes</taxon>
        <taxon>Tremellales</taxon>
        <taxon>Cryptococcaceae</taxon>
        <taxon>Kwoniella</taxon>
    </lineage>
</organism>
<dbReference type="SUPFAM" id="SSF51445">
    <property type="entry name" value="(Trans)glycosidases"/>
    <property type="match status" value="1"/>
</dbReference>
<protein>
    <recommendedName>
        <fullName evidence="2">GH18 domain-containing protein</fullName>
    </recommendedName>
</protein>
<dbReference type="STRING" id="1296120.A0A1B9GP33"/>
<dbReference type="SMART" id="SM00636">
    <property type="entry name" value="Glyco_18"/>
    <property type="match status" value="1"/>
</dbReference>
<dbReference type="GO" id="GO:0005975">
    <property type="term" value="P:carbohydrate metabolic process"/>
    <property type="evidence" value="ECO:0007669"/>
    <property type="project" value="InterPro"/>
</dbReference>
<dbReference type="PANTHER" id="PTHR11177:SF317">
    <property type="entry name" value="CHITINASE 12-RELATED"/>
    <property type="match status" value="1"/>
</dbReference>
<dbReference type="InterPro" id="IPR001223">
    <property type="entry name" value="Glyco_hydro18_cat"/>
</dbReference>
<gene>
    <name evidence="3" type="ORF">I316_05659</name>
</gene>
<name>A0A1B9GP33_9TREE</name>
<dbReference type="InterPro" id="IPR050314">
    <property type="entry name" value="Glycosyl_Hydrlase_18"/>
</dbReference>
<dbReference type="InterPro" id="IPR017853">
    <property type="entry name" value="GH"/>
</dbReference>
<dbReference type="PANTHER" id="PTHR11177">
    <property type="entry name" value="CHITINASE"/>
    <property type="match status" value="1"/>
</dbReference>
<feature type="compositionally biased region" description="Gly residues" evidence="1">
    <location>
        <begin position="457"/>
        <end position="469"/>
    </location>
</feature>
<dbReference type="GO" id="GO:0006032">
    <property type="term" value="P:chitin catabolic process"/>
    <property type="evidence" value="ECO:0007669"/>
    <property type="project" value="TreeGrafter"/>
</dbReference>
<proteinExistence type="predicted"/>
<feature type="domain" description="GH18" evidence="2">
    <location>
        <begin position="58"/>
        <end position="436"/>
    </location>
</feature>
<dbReference type="Gene3D" id="3.10.50.10">
    <property type="match status" value="1"/>
</dbReference>
<dbReference type="GO" id="GO:0005576">
    <property type="term" value="C:extracellular region"/>
    <property type="evidence" value="ECO:0007669"/>
    <property type="project" value="TreeGrafter"/>
</dbReference>
<dbReference type="GO" id="GO:0004568">
    <property type="term" value="F:chitinase activity"/>
    <property type="evidence" value="ECO:0007669"/>
    <property type="project" value="TreeGrafter"/>
</dbReference>
<dbReference type="InterPro" id="IPR011583">
    <property type="entry name" value="Chitinase_II/V-like_cat"/>
</dbReference>
<dbReference type="Gene3D" id="3.20.20.80">
    <property type="entry name" value="Glycosidases"/>
    <property type="match status" value="2"/>
</dbReference>
<feature type="compositionally biased region" description="Low complexity" evidence="1">
    <location>
        <begin position="471"/>
        <end position="489"/>
    </location>
</feature>
<dbReference type="EMBL" id="KV700129">
    <property type="protein sequence ID" value="OCF32738.1"/>
    <property type="molecule type" value="Genomic_DNA"/>
</dbReference>
<dbReference type="GO" id="GO:0008061">
    <property type="term" value="F:chitin binding"/>
    <property type="evidence" value="ECO:0007669"/>
    <property type="project" value="InterPro"/>
</dbReference>
<evidence type="ECO:0000313" key="3">
    <source>
        <dbReference type="EMBL" id="OCF32738.1"/>
    </source>
</evidence>
<dbReference type="Proteomes" id="UP000092666">
    <property type="component" value="Unassembled WGS sequence"/>
</dbReference>
<dbReference type="OrthoDB" id="76388at2759"/>
<sequence length="502" mass="54105">MRFDSINPIIPLIPLLGVGALSVPRGGIHRQTPRSLLSANQADLQSRQVQDGLGWHGYRSVGYYPNWVIYSDPGYFVNNITAKDFTHIIYAFANVDPDNGNVYLSAPWADTQYPYPGDNTEEPGNNLYGNLKQLFLLKEANRNLKIQLGIGGATYSANFAKINDAQWRQNFADSSIALVNNLGFDGVCLDYGIPTTDQSEALVDLFRGLRTGLNAAASRNGGGHYLLSWAASCGAFNWGGQDVAGMDHYLDYWNLMAYDGQARRLLHVILAHFTSTQYALQFSGSWTDTALPASNLYPDGMSSDVGASGSQCVQHYVESGVTPRKLNLGLPLYATGFSGTQGMWTAWTDQANFDVKLAPPAGEQLLYNQTLGASWSYSSATGHVTSFDTPTVAYQKARWVMNNQVGGMMYWSIDGDYTRLQPQPAPSAIAKRDDGGVIQARCKKGGYDDDDEVCNGGHHGGGDGAGSGGNPVPSILPSVSASSTPSLPLSGGSAVVLIRLRI</sequence>
<evidence type="ECO:0000256" key="1">
    <source>
        <dbReference type="SAM" id="MobiDB-lite"/>
    </source>
</evidence>
<evidence type="ECO:0000259" key="2">
    <source>
        <dbReference type="PROSITE" id="PS51910"/>
    </source>
</evidence>
<dbReference type="AlphaFoldDB" id="A0A1B9GP33"/>
<evidence type="ECO:0000313" key="4">
    <source>
        <dbReference type="Proteomes" id="UP000092666"/>
    </source>
</evidence>
<accession>A0A1B9GP33</accession>
<reference evidence="3 4" key="1">
    <citation type="submission" date="2013-07" db="EMBL/GenBank/DDBJ databases">
        <title>The Genome Sequence of Cryptococcus heveanensis BCC8398.</title>
        <authorList>
            <consortium name="The Broad Institute Genome Sequencing Platform"/>
            <person name="Cuomo C."/>
            <person name="Litvintseva A."/>
            <person name="Chen Y."/>
            <person name="Heitman J."/>
            <person name="Sun S."/>
            <person name="Springer D."/>
            <person name="Dromer F."/>
            <person name="Young S.K."/>
            <person name="Zeng Q."/>
            <person name="Gargeya S."/>
            <person name="Fitzgerald M."/>
            <person name="Abouelleil A."/>
            <person name="Alvarado L."/>
            <person name="Berlin A.M."/>
            <person name="Chapman S.B."/>
            <person name="Dewar J."/>
            <person name="Goldberg J."/>
            <person name="Griggs A."/>
            <person name="Gujja S."/>
            <person name="Hansen M."/>
            <person name="Howarth C."/>
            <person name="Imamovic A."/>
            <person name="Larimer J."/>
            <person name="McCowan C."/>
            <person name="Murphy C."/>
            <person name="Pearson M."/>
            <person name="Priest M."/>
            <person name="Roberts A."/>
            <person name="Saif S."/>
            <person name="Shea T."/>
            <person name="Sykes S."/>
            <person name="Wortman J."/>
            <person name="Nusbaum C."/>
            <person name="Birren B."/>
        </authorList>
    </citation>
    <scope>NUCLEOTIDE SEQUENCE [LARGE SCALE GENOMIC DNA]</scope>
    <source>
        <strain evidence="3 4">BCC8398</strain>
    </source>
</reference>
<dbReference type="PROSITE" id="PS51910">
    <property type="entry name" value="GH18_2"/>
    <property type="match status" value="1"/>
</dbReference>
<dbReference type="InterPro" id="IPR029070">
    <property type="entry name" value="Chitinase_insertion_sf"/>
</dbReference>
<keyword evidence="4" id="KW-1185">Reference proteome</keyword>
<reference evidence="4" key="2">
    <citation type="submission" date="2013-12" db="EMBL/GenBank/DDBJ databases">
        <title>Evolution of pathogenesis and genome organization in the Tremellales.</title>
        <authorList>
            <person name="Cuomo C."/>
            <person name="Litvintseva A."/>
            <person name="Heitman J."/>
            <person name="Chen Y."/>
            <person name="Sun S."/>
            <person name="Springer D."/>
            <person name="Dromer F."/>
            <person name="Young S."/>
            <person name="Zeng Q."/>
            <person name="Chapman S."/>
            <person name="Gujja S."/>
            <person name="Saif S."/>
            <person name="Birren B."/>
        </authorList>
    </citation>
    <scope>NUCLEOTIDE SEQUENCE [LARGE SCALE GENOMIC DNA]</scope>
    <source>
        <strain evidence="4">BCC8398</strain>
    </source>
</reference>
<dbReference type="Pfam" id="PF00704">
    <property type="entry name" value="Glyco_hydro_18"/>
    <property type="match status" value="1"/>
</dbReference>